<dbReference type="PROSITE" id="PS51459">
    <property type="entry name" value="FIDO"/>
    <property type="match status" value="1"/>
</dbReference>
<evidence type="ECO:0000313" key="3">
    <source>
        <dbReference type="Proteomes" id="UP000186098"/>
    </source>
</evidence>
<dbReference type="Proteomes" id="UP000186098">
    <property type="component" value="Unassembled WGS sequence"/>
</dbReference>
<dbReference type="Pfam" id="PF02661">
    <property type="entry name" value="Fic"/>
    <property type="match status" value="1"/>
</dbReference>
<evidence type="ECO:0000313" key="2">
    <source>
        <dbReference type="EMBL" id="SIS72968.1"/>
    </source>
</evidence>
<feature type="domain" description="Fido" evidence="1">
    <location>
        <begin position="34"/>
        <end position="170"/>
    </location>
</feature>
<dbReference type="AlphaFoldDB" id="A0A1N7LGJ4"/>
<dbReference type="NCBIfam" id="TIGR01550">
    <property type="entry name" value="DOC_P1"/>
    <property type="match status" value="1"/>
</dbReference>
<name>A0A1N7LGJ4_9RHOB</name>
<sequence length="297" mass="34084">MLSLLLSKKVRELRDYHARQIPDSDLAGRRPFQLTYEEVLDAHFAIADFFFREDYGLGGIGFRDLNGFLSTVDRQYSTYSEISDLEGFETISTLVFGIVKNHPFHDANKRTALLCLLLQLHRMGRVPTGREKNLEDFIVSIADNTIEQRAAIKSLKKKGAQRPTIEYISRYLQKNSRRTQPMNCRLRFRELRSILEANGFSCKNAYKGTIDIVRTESKRVPRFFRSDRIEKADVVVTNISYHGEGAEVADSTLKLVRQACGLTDQDGFDGEVLLRDAQPTFQLIKSYRTALQNLAYR</sequence>
<evidence type="ECO:0000259" key="1">
    <source>
        <dbReference type="PROSITE" id="PS51459"/>
    </source>
</evidence>
<proteinExistence type="predicted"/>
<dbReference type="RefSeq" id="WP_083947667.1">
    <property type="nucleotide sequence ID" value="NZ_FTOM01000003.1"/>
</dbReference>
<dbReference type="OrthoDB" id="9802752at2"/>
<accession>A0A1N7LGJ4</accession>
<organism evidence="2 3">
    <name type="scientific">Phaeovulum vinaykumarii</name>
    <dbReference type="NCBI Taxonomy" id="407234"/>
    <lineage>
        <taxon>Bacteria</taxon>
        <taxon>Pseudomonadati</taxon>
        <taxon>Pseudomonadota</taxon>
        <taxon>Alphaproteobacteria</taxon>
        <taxon>Rhodobacterales</taxon>
        <taxon>Paracoccaceae</taxon>
        <taxon>Phaeovulum</taxon>
    </lineage>
</organism>
<dbReference type="GO" id="GO:0016301">
    <property type="term" value="F:kinase activity"/>
    <property type="evidence" value="ECO:0007669"/>
    <property type="project" value="InterPro"/>
</dbReference>
<dbReference type="InterPro" id="IPR006440">
    <property type="entry name" value="Doc"/>
</dbReference>
<dbReference type="InterPro" id="IPR053737">
    <property type="entry name" value="Type_II_TA_Toxin"/>
</dbReference>
<keyword evidence="3" id="KW-1185">Reference proteome</keyword>
<reference evidence="3" key="1">
    <citation type="submission" date="2017-01" db="EMBL/GenBank/DDBJ databases">
        <authorList>
            <person name="Varghese N."/>
            <person name="Submissions S."/>
        </authorList>
    </citation>
    <scope>NUCLEOTIDE SEQUENCE [LARGE SCALE GENOMIC DNA]</scope>
    <source>
        <strain evidence="3">DSM 18714</strain>
    </source>
</reference>
<dbReference type="InterPro" id="IPR003812">
    <property type="entry name" value="Fido"/>
</dbReference>
<dbReference type="InterPro" id="IPR036597">
    <property type="entry name" value="Fido-like_dom_sf"/>
</dbReference>
<gene>
    <name evidence="2" type="ORF">SAMN05421795_10324</name>
</gene>
<dbReference type="STRING" id="407234.SAMN05421795_10324"/>
<dbReference type="SUPFAM" id="SSF140931">
    <property type="entry name" value="Fic-like"/>
    <property type="match status" value="1"/>
</dbReference>
<dbReference type="EMBL" id="FTOM01000003">
    <property type="protein sequence ID" value="SIS72968.1"/>
    <property type="molecule type" value="Genomic_DNA"/>
</dbReference>
<protein>
    <submittedName>
        <fullName evidence="2">Death on curing protein</fullName>
    </submittedName>
</protein>
<dbReference type="Gene3D" id="1.20.120.1870">
    <property type="entry name" value="Fic/DOC protein, Fido domain"/>
    <property type="match status" value="1"/>
</dbReference>